<feature type="region of interest" description="Disordered" evidence="3">
    <location>
        <begin position="703"/>
        <end position="723"/>
    </location>
</feature>
<gene>
    <name evidence="5" type="ORF">ONZ51_g10068</name>
</gene>
<name>A0AAD7X7P7_9APHY</name>
<dbReference type="InterPro" id="IPR036427">
    <property type="entry name" value="Bromodomain-like_sf"/>
</dbReference>
<evidence type="ECO:0000313" key="5">
    <source>
        <dbReference type="EMBL" id="KAJ8463711.1"/>
    </source>
</evidence>
<sequence length="723" mass="79014">MGPSSFSAHDDHAESSGHANKSSSGLTFVLPPLSAVKAQKSKKKIKLSYEEPVKAKAPRPIKLKPLKEVLTKLIAQIKKKDDYAFFLQPVDPAQVPGYSDVIKHPMDLGTMSVKVEKGKYRTLEEFASDLRLVTNNAKTFNPQGSIYYTEAERIENYALEHIAKAAATVIEYETDWNIEIEKDEEPVNVNVDDDDVSNAAGTPIDKTMGTPMEAAVGNERRGKKLPGPLSESLESDGGLPGAKDGLGAFPPGSDWAELMLALKLKGKRYRTKKERMRIEKSGPPLTAEGSLDYWEMEDPFSMFSGLVPEPLSRPLLDPIFPPLESSNPSRSPLPAPVNILPVETVQTPSTLSASASTSKQPGRTRPPKRKHWTIVRNAPSRSRAKDVTEEEPVPPWKNPREPVTADFGTFATLPSLLAEEQRLKDMSAGLGSEERLFNAVRQSVQVPAASSSQCTSSNVKTEITGEEDYWKGKAAEAEEYIRDVVYGGVDGFAYVRSLAEFLTPSEPIQHGGEPPTYGELGMPVAKWVEENVINPLTDGRHAILCEAARILNELPPTPPPEPSSPTSLSIPVPITPPSDPIRRQIELSLRTYPAAAKALATLQTIAQAQIDLPALIRAPDELFRAEDVWAGREYREKRRREMDEALARDPEKNAAAYLQWAIEEHREAEASAAASASVAVEDEGMLAYALEYAADEIARLARGRQAGPSSAKSETAGTTKTLS</sequence>
<evidence type="ECO:0000256" key="1">
    <source>
        <dbReference type="ARBA" id="ARBA00023117"/>
    </source>
</evidence>
<dbReference type="PROSITE" id="PS50014">
    <property type="entry name" value="BROMODOMAIN_2"/>
    <property type="match status" value="1"/>
</dbReference>
<dbReference type="Pfam" id="PF00439">
    <property type="entry name" value="Bromodomain"/>
    <property type="match status" value="1"/>
</dbReference>
<feature type="compositionally biased region" description="Low complexity" evidence="3">
    <location>
        <begin position="349"/>
        <end position="358"/>
    </location>
</feature>
<proteinExistence type="predicted"/>
<evidence type="ECO:0000313" key="6">
    <source>
        <dbReference type="Proteomes" id="UP001215151"/>
    </source>
</evidence>
<dbReference type="GO" id="GO:0006357">
    <property type="term" value="P:regulation of transcription by RNA polymerase II"/>
    <property type="evidence" value="ECO:0007669"/>
    <property type="project" value="TreeGrafter"/>
</dbReference>
<evidence type="ECO:0000259" key="4">
    <source>
        <dbReference type="PROSITE" id="PS50014"/>
    </source>
</evidence>
<protein>
    <recommendedName>
        <fullName evidence="4">Bromo domain-containing protein</fullName>
    </recommendedName>
</protein>
<dbReference type="PANTHER" id="PTHR22881:SF27">
    <property type="entry name" value="BROMODOMAIN CONTAINING 7_9"/>
    <property type="match status" value="1"/>
</dbReference>
<dbReference type="PANTHER" id="PTHR22881">
    <property type="entry name" value="BROMODOMAIN CONTAINING PROTEIN"/>
    <property type="match status" value="1"/>
</dbReference>
<keyword evidence="6" id="KW-1185">Reference proteome</keyword>
<dbReference type="EMBL" id="JAPEVG010000376">
    <property type="protein sequence ID" value="KAJ8463711.1"/>
    <property type="molecule type" value="Genomic_DNA"/>
</dbReference>
<organism evidence="5 6">
    <name type="scientific">Trametes cubensis</name>
    <dbReference type="NCBI Taxonomy" id="1111947"/>
    <lineage>
        <taxon>Eukaryota</taxon>
        <taxon>Fungi</taxon>
        <taxon>Dikarya</taxon>
        <taxon>Basidiomycota</taxon>
        <taxon>Agaricomycotina</taxon>
        <taxon>Agaricomycetes</taxon>
        <taxon>Polyporales</taxon>
        <taxon>Polyporaceae</taxon>
        <taxon>Trametes</taxon>
    </lineage>
</organism>
<dbReference type="Gene3D" id="1.20.920.10">
    <property type="entry name" value="Bromodomain-like"/>
    <property type="match status" value="1"/>
</dbReference>
<evidence type="ECO:0000256" key="3">
    <source>
        <dbReference type="SAM" id="MobiDB-lite"/>
    </source>
</evidence>
<dbReference type="InterPro" id="IPR001487">
    <property type="entry name" value="Bromodomain"/>
</dbReference>
<dbReference type="GO" id="GO:0006325">
    <property type="term" value="P:chromatin organization"/>
    <property type="evidence" value="ECO:0007669"/>
    <property type="project" value="UniProtKB-ARBA"/>
</dbReference>
<dbReference type="GO" id="GO:0005634">
    <property type="term" value="C:nucleus"/>
    <property type="evidence" value="ECO:0007669"/>
    <property type="project" value="TreeGrafter"/>
</dbReference>
<feature type="region of interest" description="Disordered" evidence="3">
    <location>
        <begin position="1"/>
        <end position="25"/>
    </location>
</feature>
<evidence type="ECO:0000256" key="2">
    <source>
        <dbReference type="PROSITE-ProRule" id="PRU00035"/>
    </source>
</evidence>
<accession>A0AAD7X7P7</accession>
<comment type="caution">
    <text evidence="5">The sequence shown here is derived from an EMBL/GenBank/DDBJ whole genome shotgun (WGS) entry which is preliminary data.</text>
</comment>
<keyword evidence="1 2" id="KW-0103">Bromodomain</keyword>
<reference evidence="5" key="1">
    <citation type="submission" date="2022-11" db="EMBL/GenBank/DDBJ databases">
        <title>Genome Sequence of Cubamyces cubensis.</title>
        <authorList>
            <person name="Buettner E."/>
        </authorList>
    </citation>
    <scope>NUCLEOTIDE SEQUENCE</scope>
    <source>
        <strain evidence="5">MPL-01</strain>
    </source>
</reference>
<feature type="region of interest" description="Disordered" evidence="3">
    <location>
        <begin position="189"/>
        <end position="246"/>
    </location>
</feature>
<dbReference type="PRINTS" id="PR00503">
    <property type="entry name" value="BROMODOMAIN"/>
</dbReference>
<feature type="region of interest" description="Disordered" evidence="3">
    <location>
        <begin position="348"/>
        <end position="405"/>
    </location>
</feature>
<dbReference type="SUPFAM" id="SSF47370">
    <property type="entry name" value="Bromodomain"/>
    <property type="match status" value="1"/>
</dbReference>
<dbReference type="InterPro" id="IPR051831">
    <property type="entry name" value="Bromodomain_contain_prot"/>
</dbReference>
<dbReference type="AlphaFoldDB" id="A0AAD7X7P7"/>
<dbReference type="SMART" id="SM00297">
    <property type="entry name" value="BROMO"/>
    <property type="match status" value="1"/>
</dbReference>
<dbReference type="CDD" id="cd04369">
    <property type="entry name" value="Bromodomain"/>
    <property type="match status" value="1"/>
</dbReference>
<dbReference type="Proteomes" id="UP001215151">
    <property type="component" value="Unassembled WGS sequence"/>
</dbReference>
<feature type="compositionally biased region" description="Polar residues" evidence="3">
    <location>
        <begin position="707"/>
        <end position="723"/>
    </location>
</feature>
<feature type="domain" description="Bromo" evidence="4">
    <location>
        <begin position="78"/>
        <end position="148"/>
    </location>
</feature>